<accession>A0A7S4K0I9</accession>
<organism evidence="2">
    <name type="scientific">Odontella aurita</name>
    <dbReference type="NCBI Taxonomy" id="265563"/>
    <lineage>
        <taxon>Eukaryota</taxon>
        <taxon>Sar</taxon>
        <taxon>Stramenopiles</taxon>
        <taxon>Ochrophyta</taxon>
        <taxon>Bacillariophyta</taxon>
        <taxon>Mediophyceae</taxon>
        <taxon>Biddulphiophycidae</taxon>
        <taxon>Eupodiscales</taxon>
        <taxon>Odontellaceae</taxon>
        <taxon>Odontella</taxon>
    </lineage>
</organism>
<evidence type="ECO:0000256" key="1">
    <source>
        <dbReference type="SAM" id="MobiDB-lite"/>
    </source>
</evidence>
<feature type="compositionally biased region" description="Basic and acidic residues" evidence="1">
    <location>
        <begin position="59"/>
        <end position="76"/>
    </location>
</feature>
<gene>
    <name evidence="2" type="ORF">OAUR00152_LOCUS37077</name>
</gene>
<evidence type="ECO:0000313" key="2">
    <source>
        <dbReference type="EMBL" id="CAE2279993.1"/>
    </source>
</evidence>
<sequence length="111" mass="12596">MEDLCTCSMVWRLLSRSRAWEALSFISAILTPRWTLACLAPPTGKPSRRAPCKQSFLSEKSRKDQRRESLAPDGRHTIGLTPKVAVRMRVFEGLRENPSGLPGSTNRWQKK</sequence>
<proteinExistence type="predicted"/>
<dbReference type="EMBL" id="HBKQ01053968">
    <property type="protein sequence ID" value="CAE2279993.1"/>
    <property type="molecule type" value="Transcribed_RNA"/>
</dbReference>
<protein>
    <submittedName>
        <fullName evidence="2">Uncharacterized protein</fullName>
    </submittedName>
</protein>
<dbReference type="AlphaFoldDB" id="A0A7S4K0I9"/>
<reference evidence="2" key="1">
    <citation type="submission" date="2021-01" db="EMBL/GenBank/DDBJ databases">
        <authorList>
            <person name="Corre E."/>
            <person name="Pelletier E."/>
            <person name="Niang G."/>
            <person name="Scheremetjew M."/>
            <person name="Finn R."/>
            <person name="Kale V."/>
            <person name="Holt S."/>
            <person name="Cochrane G."/>
            <person name="Meng A."/>
            <person name="Brown T."/>
            <person name="Cohen L."/>
        </authorList>
    </citation>
    <scope>NUCLEOTIDE SEQUENCE</scope>
    <source>
        <strain evidence="2">Isolate 1302-5</strain>
    </source>
</reference>
<feature type="region of interest" description="Disordered" evidence="1">
    <location>
        <begin position="42"/>
        <end position="77"/>
    </location>
</feature>
<name>A0A7S4K0I9_9STRA</name>